<evidence type="ECO:0000256" key="1">
    <source>
        <dbReference type="ARBA" id="ARBA00023125"/>
    </source>
</evidence>
<dbReference type="SUPFAM" id="SSF50249">
    <property type="entry name" value="Nucleic acid-binding proteins"/>
    <property type="match status" value="1"/>
</dbReference>
<dbReference type="AlphaFoldDB" id="A0A3A4K0H9"/>
<protein>
    <submittedName>
        <fullName evidence="4">Single-stranded DNA-binding protein</fullName>
    </submittedName>
</protein>
<evidence type="ECO:0000256" key="2">
    <source>
        <dbReference type="PROSITE-ProRule" id="PRU00252"/>
    </source>
</evidence>
<dbReference type="InterPro" id="IPR000424">
    <property type="entry name" value="Primosome_PriB/ssb"/>
</dbReference>
<keyword evidence="1 2" id="KW-0238">DNA-binding</keyword>
<accession>A0A3A4K0H9</accession>
<dbReference type="Pfam" id="PF00436">
    <property type="entry name" value="SSB"/>
    <property type="match status" value="1"/>
</dbReference>
<dbReference type="Gene3D" id="2.40.50.140">
    <property type="entry name" value="Nucleic acid-binding proteins"/>
    <property type="match status" value="1"/>
</dbReference>
<dbReference type="Proteomes" id="UP000266677">
    <property type="component" value="Unassembled WGS sequence"/>
</dbReference>
<proteinExistence type="predicted"/>
<keyword evidence="5" id="KW-1185">Reference proteome</keyword>
<gene>
    <name evidence="4" type="ORF">D5S18_07255</name>
</gene>
<evidence type="ECO:0000313" key="4">
    <source>
        <dbReference type="EMBL" id="RJO77543.1"/>
    </source>
</evidence>
<dbReference type="GO" id="GO:0003697">
    <property type="term" value="F:single-stranded DNA binding"/>
    <property type="evidence" value="ECO:0007669"/>
    <property type="project" value="InterPro"/>
</dbReference>
<dbReference type="InterPro" id="IPR012340">
    <property type="entry name" value="NA-bd_OB-fold"/>
</dbReference>
<evidence type="ECO:0000313" key="5">
    <source>
        <dbReference type="Proteomes" id="UP000266677"/>
    </source>
</evidence>
<reference evidence="4 5" key="1">
    <citation type="submission" date="2018-09" db="EMBL/GenBank/DDBJ databases">
        <title>YIM PH21274 draft genome.</title>
        <authorList>
            <person name="Miao C."/>
        </authorList>
    </citation>
    <scope>NUCLEOTIDE SEQUENCE [LARGE SCALE GENOMIC DNA]</scope>
    <source>
        <strain evidence="4 5">YIM PH 21724</strain>
    </source>
</reference>
<dbReference type="CDD" id="cd04496">
    <property type="entry name" value="SSB_OBF"/>
    <property type="match status" value="1"/>
</dbReference>
<sequence length="156" mass="16667">MYETNVTIVGNIVSQPVRRDLGNGDELLTFRLASNSRRLDSGTGEWVDAGALFLNVACWRRLVAGVDDSLRRGDPVVAYGRLHIHEFTTRDGAARREPELRAIAIGPDLARCSAPITRRNTYDGPGAVPRGVVCAAQNGSPPAAGTRADPESAIAS</sequence>
<feature type="region of interest" description="Disordered" evidence="3">
    <location>
        <begin position="136"/>
        <end position="156"/>
    </location>
</feature>
<evidence type="ECO:0000256" key="3">
    <source>
        <dbReference type="SAM" id="MobiDB-lite"/>
    </source>
</evidence>
<dbReference type="OrthoDB" id="9809878at2"/>
<dbReference type="PROSITE" id="PS50935">
    <property type="entry name" value="SSB"/>
    <property type="match status" value="1"/>
</dbReference>
<organism evidence="4 5">
    <name type="scientific">Nocardia panacis</name>
    <dbReference type="NCBI Taxonomy" id="2340916"/>
    <lineage>
        <taxon>Bacteria</taxon>
        <taxon>Bacillati</taxon>
        <taxon>Actinomycetota</taxon>
        <taxon>Actinomycetes</taxon>
        <taxon>Mycobacteriales</taxon>
        <taxon>Nocardiaceae</taxon>
        <taxon>Nocardia</taxon>
    </lineage>
</organism>
<dbReference type="EMBL" id="QZFU01000015">
    <property type="protein sequence ID" value="RJO77543.1"/>
    <property type="molecule type" value="Genomic_DNA"/>
</dbReference>
<comment type="caution">
    <text evidence="4">The sequence shown here is derived from an EMBL/GenBank/DDBJ whole genome shotgun (WGS) entry which is preliminary data.</text>
</comment>
<name>A0A3A4K0H9_9NOCA</name>
<dbReference type="RefSeq" id="WP_120039066.1">
    <property type="nucleotide sequence ID" value="NZ_QZFU01000015.1"/>
</dbReference>